<protein>
    <recommendedName>
        <fullName evidence="2">histidine kinase</fullName>
        <ecNumber evidence="2">2.7.13.3</ecNumber>
    </recommendedName>
</protein>
<dbReference type="InterPro" id="IPR036890">
    <property type="entry name" value="HATPase_C_sf"/>
</dbReference>
<evidence type="ECO:0000313" key="12">
    <source>
        <dbReference type="Proteomes" id="UP000710815"/>
    </source>
</evidence>
<comment type="catalytic activity">
    <reaction evidence="1">
        <text>ATP + protein L-histidine = ADP + protein N-phospho-L-histidine.</text>
        <dbReference type="EC" id="2.7.13.3"/>
    </reaction>
</comment>
<dbReference type="RefSeq" id="WP_241514289.1">
    <property type="nucleotide sequence ID" value="NZ_JAFEJT020000047.1"/>
</dbReference>
<keyword evidence="12" id="KW-1185">Reference proteome</keyword>
<keyword evidence="6 11" id="KW-0418">Kinase</keyword>
<evidence type="ECO:0000256" key="4">
    <source>
        <dbReference type="ARBA" id="ARBA00022679"/>
    </source>
</evidence>
<reference evidence="11 12" key="1">
    <citation type="journal article" date="2021" name="Environ. Microbiol.">
        <title>Genetic insights into the dark matter of the mammalian gut microbiota through targeted genome reconstruction.</title>
        <authorList>
            <person name="Lugli G.A."/>
            <person name="Alessandri G."/>
            <person name="Milani C."/>
            <person name="Viappiani A."/>
            <person name="Fontana F."/>
            <person name="Tarracchini C."/>
            <person name="Mancabelli L."/>
            <person name="Argentini C."/>
            <person name="Ruiz L."/>
            <person name="Margolles A."/>
            <person name="van Sinderen D."/>
            <person name="Turroni F."/>
            <person name="Ventura M."/>
        </authorList>
    </citation>
    <scope>NUCLEOTIDE SEQUENCE [LARGE SCALE GENOMIC DNA]</scope>
    <source>
        <strain evidence="11 12">MA1</strain>
    </source>
</reference>
<sequence>MLVSALCAMLGVAPVWVSCLLFAVAGYALLWLFSPLTTIMIATLTAIAVLSFVKPHAGAGSAVIAFVALTANNMQNNLTASNIVGMIIICLCPLSLGFGLNLLLARRQAAAALKQRLDREHTARHLHDTISNDLAYMILRIDQASHRDPPFDQNQYQRQLADLRAIAATALDHTHQAIRQLEHTDGPSTHIVQSDGETDKQVEQQRKRLDDIIQSQRQRLKSLGFQGDDILGTFDQPLTDDVLDLLEGMLNELYANIAKHADPNVWYAVTVSFDQRHVIVSASDALKDAGIQLGLGSGLERYRAIIESVSGTFAVTDDSGIWSAEITFPLCRRL</sequence>
<keyword evidence="9" id="KW-0472">Membrane</keyword>
<dbReference type="EC" id="2.7.13.3" evidence="2"/>
<evidence type="ECO:0000256" key="7">
    <source>
        <dbReference type="ARBA" id="ARBA00022840"/>
    </source>
</evidence>
<feature type="domain" description="Signal transduction histidine kinase subgroup 3 dimerisation and phosphoacceptor" evidence="10">
    <location>
        <begin position="119"/>
        <end position="184"/>
    </location>
</feature>
<evidence type="ECO:0000256" key="3">
    <source>
        <dbReference type="ARBA" id="ARBA00022553"/>
    </source>
</evidence>
<evidence type="ECO:0000256" key="6">
    <source>
        <dbReference type="ARBA" id="ARBA00022777"/>
    </source>
</evidence>
<keyword evidence="9" id="KW-1133">Transmembrane helix</keyword>
<proteinExistence type="predicted"/>
<feature type="transmembrane region" description="Helical" evidence="9">
    <location>
        <begin position="80"/>
        <end position="104"/>
    </location>
</feature>
<evidence type="ECO:0000256" key="8">
    <source>
        <dbReference type="ARBA" id="ARBA00023012"/>
    </source>
</evidence>
<evidence type="ECO:0000313" key="11">
    <source>
        <dbReference type="EMBL" id="MCH9276615.1"/>
    </source>
</evidence>
<organism evidence="11 12">
    <name type="scientific">Bifidobacterium amazonense</name>
    <dbReference type="NCBI Taxonomy" id="2809027"/>
    <lineage>
        <taxon>Bacteria</taxon>
        <taxon>Bacillati</taxon>
        <taxon>Actinomycetota</taxon>
        <taxon>Actinomycetes</taxon>
        <taxon>Bifidobacteriales</taxon>
        <taxon>Bifidobacteriaceae</taxon>
        <taxon>Bifidobacterium</taxon>
    </lineage>
</organism>
<dbReference type="InterPro" id="IPR050482">
    <property type="entry name" value="Sensor_HK_TwoCompSys"/>
</dbReference>
<dbReference type="EMBL" id="JAFEJT020000047">
    <property type="protein sequence ID" value="MCH9276615.1"/>
    <property type="molecule type" value="Genomic_DNA"/>
</dbReference>
<comment type="caution">
    <text evidence="11">The sequence shown here is derived from an EMBL/GenBank/DDBJ whole genome shotgun (WGS) entry which is preliminary data.</text>
</comment>
<name>A0ABS9VWX0_9BIFI</name>
<evidence type="ECO:0000256" key="1">
    <source>
        <dbReference type="ARBA" id="ARBA00000085"/>
    </source>
</evidence>
<keyword evidence="9" id="KW-0812">Transmembrane</keyword>
<accession>A0ABS9VWX0</accession>
<dbReference type="Gene3D" id="3.30.565.10">
    <property type="entry name" value="Histidine kinase-like ATPase, C-terminal domain"/>
    <property type="match status" value="1"/>
</dbReference>
<evidence type="ECO:0000256" key="9">
    <source>
        <dbReference type="SAM" id="Phobius"/>
    </source>
</evidence>
<evidence type="ECO:0000256" key="2">
    <source>
        <dbReference type="ARBA" id="ARBA00012438"/>
    </source>
</evidence>
<gene>
    <name evidence="11" type="ORF">JS533_010100</name>
</gene>
<keyword evidence="3" id="KW-0597">Phosphoprotein</keyword>
<evidence type="ECO:0000256" key="5">
    <source>
        <dbReference type="ARBA" id="ARBA00022741"/>
    </source>
</evidence>
<dbReference type="PANTHER" id="PTHR24421:SF10">
    <property type="entry name" value="NITRATE_NITRITE SENSOR PROTEIN NARQ"/>
    <property type="match status" value="1"/>
</dbReference>
<dbReference type="Pfam" id="PF07730">
    <property type="entry name" value="HisKA_3"/>
    <property type="match status" value="1"/>
</dbReference>
<keyword evidence="7" id="KW-0067">ATP-binding</keyword>
<keyword evidence="4" id="KW-0808">Transferase</keyword>
<keyword evidence="5" id="KW-0547">Nucleotide-binding</keyword>
<evidence type="ECO:0000259" key="10">
    <source>
        <dbReference type="Pfam" id="PF07730"/>
    </source>
</evidence>
<dbReference type="InterPro" id="IPR011712">
    <property type="entry name" value="Sig_transdc_His_kin_sub3_dim/P"/>
</dbReference>
<keyword evidence="8" id="KW-0902">Two-component regulatory system</keyword>
<reference evidence="11 12" key="2">
    <citation type="journal article" date="2021" name="Syst. Appl. Microbiol.">
        <title>Phylogenetic classification of ten novel species belonging to the genus Bifidobacterium comprising B. phasiani sp. nov., B. pongonis sp. nov., B. saguinibicoloris sp. nov., B. colobi sp. nov., B. simiiventris sp. nov., B. santillanense sp. nov., B. miconis sp. nov., B. amazonense sp. nov., B. pluvialisilvae sp. nov., and B. miconisargentati sp. nov.</title>
        <authorList>
            <person name="Lugli G.A."/>
            <person name="Calvete-Torre I."/>
            <person name="Alessandri G."/>
            <person name="Milani C."/>
            <person name="Turroni F."/>
            <person name="Laiolo P."/>
            <person name="Ossiprandi M.C."/>
            <person name="Margolles A."/>
            <person name="Ruiz L."/>
            <person name="Ventura M."/>
        </authorList>
    </citation>
    <scope>NUCLEOTIDE SEQUENCE [LARGE SCALE GENOMIC DNA]</scope>
    <source>
        <strain evidence="11 12">MA1</strain>
    </source>
</reference>
<feature type="transmembrane region" description="Helical" evidence="9">
    <location>
        <begin position="57"/>
        <end position="74"/>
    </location>
</feature>
<dbReference type="PANTHER" id="PTHR24421">
    <property type="entry name" value="NITRATE/NITRITE SENSOR PROTEIN NARX-RELATED"/>
    <property type="match status" value="1"/>
</dbReference>
<dbReference type="Proteomes" id="UP000710815">
    <property type="component" value="Unassembled WGS sequence"/>
</dbReference>
<dbReference type="GO" id="GO:0016301">
    <property type="term" value="F:kinase activity"/>
    <property type="evidence" value="ECO:0007669"/>
    <property type="project" value="UniProtKB-KW"/>
</dbReference>